<name>F2NEM1_DESAR</name>
<dbReference type="Gene3D" id="2.40.30.170">
    <property type="match status" value="1"/>
</dbReference>
<dbReference type="SUPFAM" id="SSF111369">
    <property type="entry name" value="HlyD-like secretion proteins"/>
    <property type="match status" value="1"/>
</dbReference>
<accession>F2NEM1</accession>
<evidence type="ECO:0000259" key="5">
    <source>
        <dbReference type="Pfam" id="PF25917"/>
    </source>
</evidence>
<dbReference type="NCBIfam" id="TIGR01730">
    <property type="entry name" value="RND_mfp"/>
    <property type="match status" value="1"/>
</dbReference>
<reference evidence="8 9" key="1">
    <citation type="journal article" date="2011" name="Stand. Genomic Sci.">
        <title>Complete genome sequence of the acetate-degrading sulfate reducer Desulfobacca acetoxidans type strain (ASRB2).</title>
        <authorList>
            <person name="Goker M."/>
            <person name="Teshima H."/>
            <person name="Lapidus A."/>
            <person name="Nolan M."/>
            <person name="Lucas S."/>
            <person name="Hammon N."/>
            <person name="Deshpande S."/>
            <person name="Cheng J.F."/>
            <person name="Tapia R."/>
            <person name="Han C."/>
            <person name="Goodwin L."/>
            <person name="Pitluck S."/>
            <person name="Huntemann M."/>
            <person name="Liolios K."/>
            <person name="Ivanova N."/>
            <person name="Pagani I."/>
            <person name="Mavromatis K."/>
            <person name="Ovchinikova G."/>
            <person name="Pati A."/>
            <person name="Chen A."/>
            <person name="Palaniappan K."/>
            <person name="Land M."/>
            <person name="Hauser L."/>
            <person name="Brambilla E.M."/>
            <person name="Rohde M."/>
            <person name="Spring S."/>
            <person name="Detter J.C."/>
            <person name="Woyke T."/>
            <person name="Bristow J."/>
            <person name="Eisen J.A."/>
            <person name="Markowitz V."/>
            <person name="Hugenholtz P."/>
            <person name="Kyrpides N.C."/>
            <person name="Klenk H.P."/>
        </authorList>
    </citation>
    <scope>NUCLEOTIDE SEQUENCE [LARGE SCALE GENOMIC DNA]</scope>
    <source>
        <strain evidence="9">ATCC 700848 / DSM 11109 / ASRB2</strain>
    </source>
</reference>
<reference evidence="9" key="2">
    <citation type="submission" date="2011-03" db="EMBL/GenBank/DDBJ databases">
        <title>The complete genome of Desulfobacca acetoxidans DSM 11109.</title>
        <authorList>
            <consortium name="US DOE Joint Genome Institute (JGI-PGF)"/>
            <person name="Lucas S."/>
            <person name="Copeland A."/>
            <person name="Lapidus A."/>
            <person name="Bruce D."/>
            <person name="Goodwin L."/>
            <person name="Pitluck S."/>
            <person name="Peters L."/>
            <person name="Kyrpides N."/>
            <person name="Mavromatis K."/>
            <person name="Ivanova N."/>
            <person name="Ovchinnikova G."/>
            <person name="Teshima H."/>
            <person name="Detter J.C."/>
            <person name="Han C."/>
            <person name="Land M."/>
            <person name="Hauser L."/>
            <person name="Markowitz V."/>
            <person name="Cheng J.-F."/>
            <person name="Hugenholtz P."/>
            <person name="Woyke T."/>
            <person name="Wu D."/>
            <person name="Spring S."/>
            <person name="Schueler E."/>
            <person name="Brambilla E."/>
            <person name="Klenk H.-P."/>
            <person name="Eisen J.A."/>
        </authorList>
    </citation>
    <scope>NUCLEOTIDE SEQUENCE [LARGE SCALE GENOMIC DNA]</scope>
    <source>
        <strain evidence="9">ATCC 700848 / DSM 11109 / ASRB2</strain>
    </source>
</reference>
<dbReference type="AlphaFoldDB" id="F2NEM1"/>
<dbReference type="InterPro" id="IPR058792">
    <property type="entry name" value="Beta-barrel_RND_2"/>
</dbReference>
<proteinExistence type="inferred from homology"/>
<dbReference type="Pfam" id="PF25954">
    <property type="entry name" value="Beta-barrel_RND_2"/>
    <property type="match status" value="1"/>
</dbReference>
<feature type="domain" description="Multidrug resistance protein MdtA-like alpha-helical hairpin" evidence="4">
    <location>
        <begin position="114"/>
        <end position="181"/>
    </location>
</feature>
<keyword evidence="3" id="KW-0813">Transport</keyword>
<evidence type="ECO:0000259" key="7">
    <source>
        <dbReference type="Pfam" id="PF25967"/>
    </source>
</evidence>
<dbReference type="Gene3D" id="2.40.420.20">
    <property type="match status" value="1"/>
</dbReference>
<dbReference type="PANTHER" id="PTHR30469">
    <property type="entry name" value="MULTIDRUG RESISTANCE PROTEIN MDTA"/>
    <property type="match status" value="1"/>
</dbReference>
<dbReference type="EMBL" id="CP002629">
    <property type="protein sequence ID" value="AEB08211.1"/>
    <property type="molecule type" value="Genomic_DNA"/>
</dbReference>
<sequence length="354" mass="38969">MIKINKKLQLAIIFLAGLVLLLLWMQGTFRSRVGPGTVSVPVAEMTGQLYTVAFRTVLDWREAPGIVASKEQPQVSSQILGRILEVRVASGDRVNAGQVLAIIDDAEVRSRLGQARDHLSAMQAQYRQAQSDFHRFKNLVGRKVVPVREFDAVKARFETIRAQVQQAIQAINEAQANFRYATVVSPAAGLVAEKMVDVGDLATPGRPLFTIYDPQQMRLEAQVGEQYSQVLQPGASTRISIPSLNLELPTAIDEVVPQAASSSRTFLVKATLPVQPDLRPGMFGRLYFDGRQRQALLIPTTAVRDIGQLEMVQVAQTDGVRLRQVKTGKRYGAEVEILSGLQAGEQIVLSFPEK</sequence>
<dbReference type="GO" id="GO:0015562">
    <property type="term" value="F:efflux transmembrane transporter activity"/>
    <property type="evidence" value="ECO:0007669"/>
    <property type="project" value="TreeGrafter"/>
</dbReference>
<dbReference type="Pfam" id="PF25917">
    <property type="entry name" value="BSH_RND"/>
    <property type="match status" value="1"/>
</dbReference>
<protein>
    <submittedName>
        <fullName evidence="8">Efflux transporter, RND family, MFP subunit</fullName>
    </submittedName>
</protein>
<dbReference type="KEGG" id="dao:Desac_0320"/>
<dbReference type="OrthoDB" id="5508703at2"/>
<gene>
    <name evidence="8" type="ordered locus">Desac_0320</name>
</gene>
<dbReference type="PANTHER" id="PTHR30469:SF15">
    <property type="entry name" value="HLYD FAMILY OF SECRETION PROTEINS"/>
    <property type="match status" value="1"/>
</dbReference>
<dbReference type="eggNOG" id="COG0845">
    <property type="taxonomic scope" value="Bacteria"/>
</dbReference>
<comment type="similarity">
    <text evidence="2">Belongs to the membrane fusion protein (MFP) (TC 8.A.1) family.</text>
</comment>
<evidence type="ECO:0000256" key="2">
    <source>
        <dbReference type="ARBA" id="ARBA00009477"/>
    </source>
</evidence>
<evidence type="ECO:0000256" key="3">
    <source>
        <dbReference type="ARBA" id="ARBA00022448"/>
    </source>
</evidence>
<dbReference type="RefSeq" id="WP_013705324.1">
    <property type="nucleotide sequence ID" value="NC_015388.1"/>
</dbReference>
<dbReference type="Pfam" id="PF25967">
    <property type="entry name" value="RND-MFP_C"/>
    <property type="match status" value="1"/>
</dbReference>
<dbReference type="GO" id="GO:1990281">
    <property type="term" value="C:efflux pump complex"/>
    <property type="evidence" value="ECO:0007669"/>
    <property type="project" value="TreeGrafter"/>
</dbReference>
<feature type="domain" description="Multidrug resistance protein MdtA-like C-terminal permuted SH3" evidence="7">
    <location>
        <begin position="294"/>
        <end position="350"/>
    </location>
</feature>
<dbReference type="InterPro" id="IPR058625">
    <property type="entry name" value="MdtA-like_BSH"/>
</dbReference>
<dbReference type="Pfam" id="PF25876">
    <property type="entry name" value="HH_MFP_RND"/>
    <property type="match status" value="1"/>
</dbReference>
<dbReference type="Gene3D" id="2.40.50.100">
    <property type="match status" value="1"/>
</dbReference>
<evidence type="ECO:0000256" key="1">
    <source>
        <dbReference type="ARBA" id="ARBA00004196"/>
    </source>
</evidence>
<dbReference type="STRING" id="880072.Desac_0320"/>
<comment type="subcellular location">
    <subcellularLocation>
        <location evidence="1">Cell envelope</location>
    </subcellularLocation>
</comment>
<evidence type="ECO:0000313" key="8">
    <source>
        <dbReference type="EMBL" id="AEB08211.1"/>
    </source>
</evidence>
<keyword evidence="9" id="KW-1185">Reference proteome</keyword>
<evidence type="ECO:0000259" key="4">
    <source>
        <dbReference type="Pfam" id="PF25876"/>
    </source>
</evidence>
<evidence type="ECO:0000313" key="9">
    <source>
        <dbReference type="Proteomes" id="UP000000483"/>
    </source>
</evidence>
<dbReference type="InterPro" id="IPR058624">
    <property type="entry name" value="MdtA-like_HH"/>
</dbReference>
<feature type="domain" description="Multidrug resistance protein MdtA-like barrel-sandwich hybrid" evidence="5">
    <location>
        <begin position="74"/>
        <end position="211"/>
    </location>
</feature>
<evidence type="ECO:0000259" key="6">
    <source>
        <dbReference type="Pfam" id="PF25954"/>
    </source>
</evidence>
<dbReference type="HOGENOM" id="CLU_018816_1_4_7"/>
<dbReference type="Gene3D" id="1.10.287.470">
    <property type="entry name" value="Helix hairpin bin"/>
    <property type="match status" value="1"/>
</dbReference>
<dbReference type="InterPro" id="IPR006143">
    <property type="entry name" value="RND_pump_MFP"/>
</dbReference>
<organism evidence="8 9">
    <name type="scientific">Desulfobacca acetoxidans (strain ATCC 700848 / DSM 11109 / ASRB2)</name>
    <dbReference type="NCBI Taxonomy" id="880072"/>
    <lineage>
        <taxon>Bacteria</taxon>
        <taxon>Pseudomonadati</taxon>
        <taxon>Thermodesulfobacteriota</taxon>
        <taxon>Desulfobaccia</taxon>
        <taxon>Desulfobaccales</taxon>
        <taxon>Desulfobaccaceae</taxon>
        <taxon>Desulfobacca</taxon>
    </lineage>
</organism>
<dbReference type="Proteomes" id="UP000000483">
    <property type="component" value="Chromosome"/>
</dbReference>
<dbReference type="InterPro" id="IPR058627">
    <property type="entry name" value="MdtA-like_C"/>
</dbReference>
<feature type="domain" description="CusB-like beta-barrel" evidence="6">
    <location>
        <begin position="219"/>
        <end position="289"/>
    </location>
</feature>